<dbReference type="SUPFAM" id="SSF47336">
    <property type="entry name" value="ACP-like"/>
    <property type="match status" value="1"/>
</dbReference>
<evidence type="ECO:0000313" key="2">
    <source>
        <dbReference type="EMBL" id="VAX32468.1"/>
    </source>
</evidence>
<organism evidence="2">
    <name type="scientific">hydrothermal vent metagenome</name>
    <dbReference type="NCBI Taxonomy" id="652676"/>
    <lineage>
        <taxon>unclassified sequences</taxon>
        <taxon>metagenomes</taxon>
        <taxon>ecological metagenomes</taxon>
    </lineage>
</organism>
<dbReference type="InterPro" id="IPR036736">
    <property type="entry name" value="ACP-like_sf"/>
</dbReference>
<dbReference type="InterPro" id="IPR009081">
    <property type="entry name" value="PP-bd_ACP"/>
</dbReference>
<sequence length="83" mass="9600">MEAVEKELRRFVVDNFLFGQKDGFMDDDSLLEKGIIDSTGVLELVAFLEKKYKIDIEDEDLVPENLDSIINIVRFVKTKMSRS</sequence>
<dbReference type="Gene3D" id="1.10.1200.10">
    <property type="entry name" value="ACP-like"/>
    <property type="match status" value="1"/>
</dbReference>
<accession>A0A3B1D912</accession>
<evidence type="ECO:0000259" key="1">
    <source>
        <dbReference type="PROSITE" id="PS50075"/>
    </source>
</evidence>
<dbReference type="PROSITE" id="PS50075">
    <property type="entry name" value="CARRIER"/>
    <property type="match status" value="1"/>
</dbReference>
<dbReference type="AlphaFoldDB" id="A0A3B1D912"/>
<reference evidence="2" key="1">
    <citation type="submission" date="2018-06" db="EMBL/GenBank/DDBJ databases">
        <authorList>
            <person name="Zhirakovskaya E."/>
        </authorList>
    </citation>
    <scope>NUCLEOTIDE SEQUENCE</scope>
</reference>
<dbReference type="EMBL" id="UOGH01000256">
    <property type="protein sequence ID" value="VAX32468.1"/>
    <property type="molecule type" value="Genomic_DNA"/>
</dbReference>
<gene>
    <name evidence="2" type="ORF">MNBD_NITROSPIRAE02-924</name>
</gene>
<feature type="domain" description="Carrier" evidence="1">
    <location>
        <begin position="1"/>
        <end position="80"/>
    </location>
</feature>
<proteinExistence type="predicted"/>
<name>A0A3B1D912_9ZZZZ</name>
<protein>
    <submittedName>
        <fullName evidence="2">Acyl carrier protein</fullName>
    </submittedName>
</protein>